<evidence type="ECO:0000313" key="2">
    <source>
        <dbReference type="EMBL" id="GAA1408073.1"/>
    </source>
</evidence>
<dbReference type="EMBL" id="BAAAKJ010000333">
    <property type="protein sequence ID" value="GAA1408073.1"/>
    <property type="molecule type" value="Genomic_DNA"/>
</dbReference>
<dbReference type="PANTHER" id="PTHR43130:SF3">
    <property type="entry name" value="HTH-TYPE TRANSCRIPTIONAL REGULATOR RV1931C"/>
    <property type="match status" value="1"/>
</dbReference>
<protein>
    <submittedName>
        <fullName evidence="2">DJ-1/PfpI family protein</fullName>
    </submittedName>
</protein>
<keyword evidence="3" id="KW-1185">Reference proteome</keyword>
<organism evidence="2 3">
    <name type="scientific">Kitasatospora putterlickiae</name>
    <dbReference type="NCBI Taxonomy" id="221725"/>
    <lineage>
        <taxon>Bacteria</taxon>
        <taxon>Bacillati</taxon>
        <taxon>Actinomycetota</taxon>
        <taxon>Actinomycetes</taxon>
        <taxon>Kitasatosporales</taxon>
        <taxon>Streptomycetaceae</taxon>
        <taxon>Kitasatospora</taxon>
    </lineage>
</organism>
<dbReference type="SUPFAM" id="SSF52317">
    <property type="entry name" value="Class I glutamine amidotransferase-like"/>
    <property type="match status" value="1"/>
</dbReference>
<dbReference type="Gene3D" id="3.40.50.880">
    <property type="match status" value="1"/>
</dbReference>
<proteinExistence type="predicted"/>
<evidence type="ECO:0000259" key="1">
    <source>
        <dbReference type="Pfam" id="PF01965"/>
    </source>
</evidence>
<dbReference type="Proteomes" id="UP001499863">
    <property type="component" value="Unassembled WGS sequence"/>
</dbReference>
<accession>A0ABN1YEP8</accession>
<reference evidence="2 3" key="1">
    <citation type="journal article" date="2019" name="Int. J. Syst. Evol. Microbiol.">
        <title>The Global Catalogue of Microorganisms (GCM) 10K type strain sequencing project: providing services to taxonomists for standard genome sequencing and annotation.</title>
        <authorList>
            <consortium name="The Broad Institute Genomics Platform"/>
            <consortium name="The Broad Institute Genome Sequencing Center for Infectious Disease"/>
            <person name="Wu L."/>
            <person name="Ma J."/>
        </authorList>
    </citation>
    <scope>NUCLEOTIDE SEQUENCE [LARGE SCALE GENOMIC DNA]</scope>
    <source>
        <strain evidence="2 3">JCM 12393</strain>
    </source>
</reference>
<dbReference type="Pfam" id="PF01965">
    <property type="entry name" value="DJ-1_PfpI"/>
    <property type="match status" value="1"/>
</dbReference>
<sequence>MDTSAQDDGRPGRLRHIAILLFPGVEELDAIGPWEVLAYWTRNFPEDGWRVSCVSRDGGPVECAKGLTVHAHHSWASMPAPEVVIHPGGQGSRPLLVDEEHLERVRTLAASVPLMTSVCTGALVYAKAGLLRGRPVTTHWASLDLLAELEPTAEVRREDRFVDDGDVITSAGISAGVDMSLHLVARLASVERARQVRRGIQYDPQPPV</sequence>
<dbReference type="InterPro" id="IPR052158">
    <property type="entry name" value="INH-QAR"/>
</dbReference>
<dbReference type="RefSeq" id="WP_344342578.1">
    <property type="nucleotide sequence ID" value="NZ_BAAAKJ010000333.1"/>
</dbReference>
<evidence type="ECO:0000313" key="3">
    <source>
        <dbReference type="Proteomes" id="UP001499863"/>
    </source>
</evidence>
<dbReference type="PANTHER" id="PTHR43130">
    <property type="entry name" value="ARAC-FAMILY TRANSCRIPTIONAL REGULATOR"/>
    <property type="match status" value="1"/>
</dbReference>
<dbReference type="InterPro" id="IPR029062">
    <property type="entry name" value="Class_I_gatase-like"/>
</dbReference>
<name>A0ABN1YEP8_9ACTN</name>
<dbReference type="CDD" id="cd03139">
    <property type="entry name" value="GATase1_PfpI_2"/>
    <property type="match status" value="1"/>
</dbReference>
<gene>
    <name evidence="2" type="ORF">GCM10009639_57550</name>
</gene>
<feature type="domain" description="DJ-1/PfpI" evidence="1">
    <location>
        <begin position="16"/>
        <end position="185"/>
    </location>
</feature>
<dbReference type="InterPro" id="IPR002818">
    <property type="entry name" value="DJ-1/PfpI"/>
</dbReference>
<comment type="caution">
    <text evidence="2">The sequence shown here is derived from an EMBL/GenBank/DDBJ whole genome shotgun (WGS) entry which is preliminary data.</text>
</comment>